<proteinExistence type="predicted"/>
<dbReference type="InterPro" id="IPR027417">
    <property type="entry name" value="P-loop_NTPase"/>
</dbReference>
<sequence>MDPGKKAGEGMSKKSKAPPPKSAAGRTTGPSSGGTLAHLVPGARPAVGVRGGAKAAPPTGNPRALAAEGHRHLSKGDVRGAERRFREALSLDDRCAPALAGLGMVAGQAGHLEPAARLFLQAATVEPNQPDHGVNAGSALWRLGQRDTALGVFAETAKRAPRFGRARVAYGTALMEAGRFDDAEAEARAARALDRRDAAALSLLGRVLTRAGRPSEAIAPLEAVAARAKNDPGAANDLAMALSAAGRREEAIAVWQKATERAGTGPGAVELGVNLAGALLAEQRADAAETVLRDLLARVPDHIGARLTLGDALQRQGRFDAARAAFSAVLEREPGNVGALRGLAKSGTVAAGDPMLEALRTAAAEPDQPESARIEILFALGKGLDDAGADPAAVFGALAEANARQGAGRPDDIPARTALVDRSIDVFTPDLFESLAALGNPSERPVFIVGMPRSGTSLVEQMIASHPAAVGAGELGVMPNVERTLREGLGGGYPAGLANVPGPQLADGAARVLAELDAAAQRAGKPEALRVTDKLPDNAMRLGLIALLFPRARVIVCRRDPMDTGLSLFQQNFSDGIPYANGLETIGAAMVQHDRLMAHWRAVLPLWTLTVDYETLVTDLEGEGRRMIDFLGLPWDDAVLRFHETERAVYTASKWQVRQPVFTHSVGRWRRYAKQLEPLRAVLDENGLLDRGV</sequence>
<dbReference type="SUPFAM" id="SSF48452">
    <property type="entry name" value="TPR-like"/>
    <property type="match status" value="1"/>
</dbReference>
<dbReference type="OrthoDB" id="9800698at2"/>
<feature type="compositionally biased region" description="Basic and acidic residues" evidence="3">
    <location>
        <begin position="68"/>
        <end position="79"/>
    </location>
</feature>
<evidence type="ECO:0000256" key="3">
    <source>
        <dbReference type="SAM" id="MobiDB-lite"/>
    </source>
</evidence>
<protein>
    <submittedName>
        <fullName evidence="4">Tetratricopeptide repeat protein</fullName>
    </submittedName>
</protein>
<dbReference type="PROSITE" id="PS50005">
    <property type="entry name" value="TPR"/>
    <property type="match status" value="2"/>
</dbReference>
<dbReference type="SMART" id="SM00028">
    <property type="entry name" value="TPR"/>
    <property type="match status" value="6"/>
</dbReference>
<feature type="compositionally biased region" description="Low complexity" evidence="3">
    <location>
        <begin position="40"/>
        <end position="58"/>
    </location>
</feature>
<evidence type="ECO:0000256" key="1">
    <source>
        <dbReference type="ARBA" id="ARBA00022679"/>
    </source>
</evidence>
<dbReference type="Pfam" id="PF14559">
    <property type="entry name" value="TPR_19"/>
    <property type="match status" value="1"/>
</dbReference>
<evidence type="ECO:0000313" key="5">
    <source>
        <dbReference type="Proteomes" id="UP000324065"/>
    </source>
</evidence>
<dbReference type="Pfam" id="PF13469">
    <property type="entry name" value="Sulfotransfer_3"/>
    <property type="match status" value="1"/>
</dbReference>
<dbReference type="Proteomes" id="UP000324065">
    <property type="component" value="Unassembled WGS sequence"/>
</dbReference>
<keyword evidence="2" id="KW-0802">TPR repeat</keyword>
<feature type="compositionally biased region" description="Basic and acidic residues" evidence="3">
    <location>
        <begin position="1"/>
        <end position="12"/>
    </location>
</feature>
<dbReference type="PANTHER" id="PTHR12788">
    <property type="entry name" value="PROTEIN-TYROSINE SULFOTRANSFERASE 2"/>
    <property type="match status" value="1"/>
</dbReference>
<dbReference type="EMBL" id="VWPJ01000006">
    <property type="protein sequence ID" value="KAA5605942.1"/>
    <property type="molecule type" value="Genomic_DNA"/>
</dbReference>
<feature type="region of interest" description="Disordered" evidence="3">
    <location>
        <begin position="1"/>
        <end position="79"/>
    </location>
</feature>
<dbReference type="Gene3D" id="1.25.40.10">
    <property type="entry name" value="Tetratricopeptide repeat domain"/>
    <property type="match status" value="1"/>
</dbReference>
<dbReference type="InterPro" id="IPR026634">
    <property type="entry name" value="TPST-like"/>
</dbReference>
<keyword evidence="1" id="KW-0808">Transferase</keyword>
<dbReference type="InterPro" id="IPR011990">
    <property type="entry name" value="TPR-like_helical_dom_sf"/>
</dbReference>
<gene>
    <name evidence="4" type="ORF">F1188_07925</name>
</gene>
<dbReference type="AlphaFoldDB" id="A0A5M6ICY8"/>
<dbReference type="SUPFAM" id="SSF52540">
    <property type="entry name" value="P-loop containing nucleoside triphosphate hydrolases"/>
    <property type="match status" value="1"/>
</dbReference>
<name>A0A5M6ICY8_9PROT</name>
<dbReference type="InterPro" id="IPR019734">
    <property type="entry name" value="TPR_rpt"/>
</dbReference>
<dbReference type="Gene3D" id="3.40.50.300">
    <property type="entry name" value="P-loop containing nucleotide triphosphate hydrolases"/>
    <property type="match status" value="1"/>
</dbReference>
<dbReference type="PANTHER" id="PTHR12788:SF10">
    <property type="entry name" value="PROTEIN-TYROSINE SULFOTRANSFERASE"/>
    <property type="match status" value="1"/>
</dbReference>
<keyword evidence="5" id="KW-1185">Reference proteome</keyword>
<dbReference type="Pfam" id="PF13432">
    <property type="entry name" value="TPR_16"/>
    <property type="match status" value="2"/>
</dbReference>
<reference evidence="4 5" key="1">
    <citation type="submission" date="2019-09" db="EMBL/GenBank/DDBJ databases">
        <title>Genome sequence of Roseospira marina, one of the more divergent members of the non-sulfur purple photosynthetic bacterial family, the Rhodospirillaceae.</title>
        <authorList>
            <person name="Meyer T."/>
            <person name="Kyndt J."/>
        </authorList>
    </citation>
    <scope>NUCLEOTIDE SEQUENCE [LARGE SCALE GENOMIC DNA]</scope>
    <source>
        <strain evidence="4 5">DSM 15113</strain>
    </source>
</reference>
<evidence type="ECO:0000256" key="2">
    <source>
        <dbReference type="PROSITE-ProRule" id="PRU00339"/>
    </source>
</evidence>
<dbReference type="GO" id="GO:0008476">
    <property type="term" value="F:protein-tyrosine sulfotransferase activity"/>
    <property type="evidence" value="ECO:0007669"/>
    <property type="project" value="InterPro"/>
</dbReference>
<organism evidence="4 5">
    <name type="scientific">Roseospira marina</name>
    <dbReference type="NCBI Taxonomy" id="140057"/>
    <lineage>
        <taxon>Bacteria</taxon>
        <taxon>Pseudomonadati</taxon>
        <taxon>Pseudomonadota</taxon>
        <taxon>Alphaproteobacteria</taxon>
        <taxon>Rhodospirillales</taxon>
        <taxon>Rhodospirillaceae</taxon>
        <taxon>Roseospira</taxon>
    </lineage>
</organism>
<accession>A0A5M6ICY8</accession>
<comment type="caution">
    <text evidence="4">The sequence shown here is derived from an EMBL/GenBank/DDBJ whole genome shotgun (WGS) entry which is preliminary data.</text>
</comment>
<feature type="repeat" description="TPR" evidence="2">
    <location>
        <begin position="303"/>
        <end position="336"/>
    </location>
</feature>
<evidence type="ECO:0000313" key="4">
    <source>
        <dbReference type="EMBL" id="KAA5605942.1"/>
    </source>
</evidence>
<feature type="repeat" description="TPR" evidence="2">
    <location>
        <begin position="96"/>
        <end position="129"/>
    </location>
</feature>